<feature type="compositionally biased region" description="Low complexity" evidence="1">
    <location>
        <begin position="1"/>
        <end position="16"/>
    </location>
</feature>
<proteinExistence type="predicted"/>
<name>A0A6G1ITS8_9PLEO</name>
<evidence type="ECO:0000313" key="3">
    <source>
        <dbReference type="EMBL" id="KAF2681279.1"/>
    </source>
</evidence>
<dbReference type="InterPro" id="IPR054448">
    <property type="entry name" value="HTH_put_ascomycetes"/>
</dbReference>
<feature type="compositionally biased region" description="Low complexity" evidence="1">
    <location>
        <begin position="24"/>
        <end position="38"/>
    </location>
</feature>
<feature type="domain" description="Helix-turn-helix" evidence="2">
    <location>
        <begin position="157"/>
        <end position="195"/>
    </location>
</feature>
<keyword evidence="4" id="KW-1185">Reference proteome</keyword>
<dbReference type="AlphaFoldDB" id="A0A6G1ITS8"/>
<evidence type="ECO:0000313" key="4">
    <source>
        <dbReference type="Proteomes" id="UP000799291"/>
    </source>
</evidence>
<feature type="region of interest" description="Disordered" evidence="1">
    <location>
        <begin position="1"/>
        <end position="121"/>
    </location>
</feature>
<organism evidence="3 4">
    <name type="scientific">Lentithecium fluviatile CBS 122367</name>
    <dbReference type="NCBI Taxonomy" id="1168545"/>
    <lineage>
        <taxon>Eukaryota</taxon>
        <taxon>Fungi</taxon>
        <taxon>Dikarya</taxon>
        <taxon>Ascomycota</taxon>
        <taxon>Pezizomycotina</taxon>
        <taxon>Dothideomycetes</taxon>
        <taxon>Pleosporomycetidae</taxon>
        <taxon>Pleosporales</taxon>
        <taxon>Massarineae</taxon>
        <taxon>Lentitheciaceae</taxon>
        <taxon>Lentithecium</taxon>
    </lineage>
</organism>
<dbReference type="OrthoDB" id="4085451at2759"/>
<accession>A0A6G1ITS8</accession>
<sequence>MGSSASKGAKAAGAAARKYPTRSPPSTTRTPAPSAAPAQQYARNGPSVHPPPHASEAKTEAINLDARDPVLASRLNSLGAVQPNPHYSATSTSSFDPHRNDSSMLPSDMMSAPPQSAFPDLRDNPALRVLEARQKIQEEADQELANVGRKGFAGRKYVDASVIQLALMRKARGESDARIEDALTIKRGRLGVLGNGIAGSVST</sequence>
<dbReference type="Proteomes" id="UP000799291">
    <property type="component" value="Unassembled WGS sequence"/>
</dbReference>
<protein>
    <recommendedName>
        <fullName evidence="2">Helix-turn-helix domain-containing protein</fullName>
    </recommendedName>
</protein>
<evidence type="ECO:0000259" key="2">
    <source>
        <dbReference type="Pfam" id="PF22943"/>
    </source>
</evidence>
<dbReference type="EMBL" id="MU005592">
    <property type="protein sequence ID" value="KAF2681279.1"/>
    <property type="molecule type" value="Genomic_DNA"/>
</dbReference>
<gene>
    <name evidence="3" type="ORF">K458DRAFT_406631</name>
</gene>
<feature type="compositionally biased region" description="Polar residues" evidence="1">
    <location>
        <begin position="85"/>
        <end position="95"/>
    </location>
</feature>
<evidence type="ECO:0000256" key="1">
    <source>
        <dbReference type="SAM" id="MobiDB-lite"/>
    </source>
</evidence>
<dbReference type="Pfam" id="PF22943">
    <property type="entry name" value="HTH_68"/>
    <property type="match status" value="1"/>
</dbReference>
<reference evidence="3" key="1">
    <citation type="journal article" date="2020" name="Stud. Mycol.">
        <title>101 Dothideomycetes genomes: a test case for predicting lifestyles and emergence of pathogens.</title>
        <authorList>
            <person name="Haridas S."/>
            <person name="Albert R."/>
            <person name="Binder M."/>
            <person name="Bloem J."/>
            <person name="Labutti K."/>
            <person name="Salamov A."/>
            <person name="Andreopoulos B."/>
            <person name="Baker S."/>
            <person name="Barry K."/>
            <person name="Bills G."/>
            <person name="Bluhm B."/>
            <person name="Cannon C."/>
            <person name="Castanera R."/>
            <person name="Culley D."/>
            <person name="Daum C."/>
            <person name="Ezra D."/>
            <person name="Gonzalez J."/>
            <person name="Henrissat B."/>
            <person name="Kuo A."/>
            <person name="Liang C."/>
            <person name="Lipzen A."/>
            <person name="Lutzoni F."/>
            <person name="Magnuson J."/>
            <person name="Mondo S."/>
            <person name="Nolan M."/>
            <person name="Ohm R."/>
            <person name="Pangilinan J."/>
            <person name="Park H.-J."/>
            <person name="Ramirez L."/>
            <person name="Alfaro M."/>
            <person name="Sun H."/>
            <person name="Tritt A."/>
            <person name="Yoshinaga Y."/>
            <person name="Zwiers L.-H."/>
            <person name="Turgeon B."/>
            <person name="Goodwin S."/>
            <person name="Spatafora J."/>
            <person name="Crous P."/>
            <person name="Grigoriev I."/>
        </authorList>
    </citation>
    <scope>NUCLEOTIDE SEQUENCE</scope>
    <source>
        <strain evidence="3">CBS 122367</strain>
    </source>
</reference>